<dbReference type="InterPro" id="IPR043144">
    <property type="entry name" value="Mal/L-sulf/L-lact_DH-like_ah"/>
</dbReference>
<dbReference type="SUPFAM" id="SSF89733">
    <property type="entry name" value="L-sulfolactate dehydrogenase-like"/>
    <property type="match status" value="1"/>
</dbReference>
<accession>A0A437MG60</accession>
<evidence type="ECO:0000256" key="1">
    <source>
        <dbReference type="ARBA" id="ARBA00006056"/>
    </source>
</evidence>
<keyword evidence="2" id="KW-0560">Oxidoreductase</keyword>
<evidence type="ECO:0000313" key="3">
    <source>
        <dbReference type="EMBL" id="RVT96592.1"/>
    </source>
</evidence>
<dbReference type="OrthoDB" id="9811519at2"/>
<dbReference type="PANTHER" id="PTHR11091">
    <property type="entry name" value="OXIDOREDUCTASE-RELATED"/>
    <property type="match status" value="1"/>
</dbReference>
<proteinExistence type="inferred from homology"/>
<organism evidence="3 4">
    <name type="scientific">Rhodovarius crocodyli</name>
    <dbReference type="NCBI Taxonomy" id="1979269"/>
    <lineage>
        <taxon>Bacteria</taxon>
        <taxon>Pseudomonadati</taxon>
        <taxon>Pseudomonadota</taxon>
        <taxon>Alphaproteobacteria</taxon>
        <taxon>Acetobacterales</taxon>
        <taxon>Roseomonadaceae</taxon>
        <taxon>Rhodovarius</taxon>
    </lineage>
</organism>
<reference evidence="3 4" key="1">
    <citation type="submission" date="2019-01" db="EMBL/GenBank/DDBJ databases">
        <authorList>
            <person name="Chen W.-M."/>
        </authorList>
    </citation>
    <scope>NUCLEOTIDE SEQUENCE [LARGE SCALE GENOMIC DNA]</scope>
    <source>
        <strain evidence="3 4">CCP-6</strain>
    </source>
</reference>
<dbReference type="AlphaFoldDB" id="A0A437MG60"/>
<dbReference type="PANTHER" id="PTHR11091:SF0">
    <property type="entry name" value="MALATE DEHYDROGENASE"/>
    <property type="match status" value="1"/>
</dbReference>
<dbReference type="InterPro" id="IPR003767">
    <property type="entry name" value="Malate/L-lactate_DH-like"/>
</dbReference>
<dbReference type="InterPro" id="IPR043143">
    <property type="entry name" value="Mal/L-sulf/L-lact_DH-like_NADP"/>
</dbReference>
<dbReference type="Gene3D" id="1.10.1530.10">
    <property type="match status" value="1"/>
</dbReference>
<evidence type="ECO:0000313" key="4">
    <source>
        <dbReference type="Proteomes" id="UP000282957"/>
    </source>
</evidence>
<dbReference type="Proteomes" id="UP000282957">
    <property type="component" value="Unassembled WGS sequence"/>
</dbReference>
<sequence length="357" mass="37352">MSAPMTAALAARHDAGVLRRFATELFSASGMDPDKAEIVAAVLVEADMLGHDTHGLALATRYLTEIDNGAMTLTGEPEVISDRGACLTWNGRRLPGPWLVVKAMEIAFARLEQHGIVSVAIGNGHHIGCLAAYAQRAAARGKVLTIHSCAPGVATVAPFGGLRAALSPAPFAIGFPTQADPVMIDISASITTNNMALRLSQEGRRYPNPWLMDAEGEPTDDPTVLQRGGTVLPAGGVDHGQKGYGWGLTAEALSQGLSGQGRADGPKGMVNAVFLQLIDPEAFAGLDAFTRQTSAIADKCHASPPRPGMGPVRLPGEGGLRRQEAAERGGVPLRDGILDALQPWVRRHGVAIPPALN</sequence>
<dbReference type="InterPro" id="IPR036111">
    <property type="entry name" value="Mal/L-sulfo/L-lacto_DH-like_sf"/>
</dbReference>
<name>A0A437MG60_9PROT</name>
<comment type="caution">
    <text evidence="3">The sequence shown here is derived from an EMBL/GenBank/DDBJ whole genome shotgun (WGS) entry which is preliminary data.</text>
</comment>
<dbReference type="EMBL" id="SACL01000003">
    <property type="protein sequence ID" value="RVT96592.1"/>
    <property type="molecule type" value="Genomic_DNA"/>
</dbReference>
<evidence type="ECO:0000256" key="2">
    <source>
        <dbReference type="ARBA" id="ARBA00023002"/>
    </source>
</evidence>
<dbReference type="Pfam" id="PF02615">
    <property type="entry name" value="Ldh_2"/>
    <property type="match status" value="1"/>
</dbReference>
<dbReference type="Gene3D" id="3.30.1370.60">
    <property type="entry name" value="Hypothetical oxidoreductase yiak, domain 2"/>
    <property type="match status" value="1"/>
</dbReference>
<protein>
    <submittedName>
        <fullName evidence="3">Ldh family oxidoreductase</fullName>
    </submittedName>
</protein>
<gene>
    <name evidence="3" type="ORF">EOD42_09235</name>
</gene>
<dbReference type="GO" id="GO:0016491">
    <property type="term" value="F:oxidoreductase activity"/>
    <property type="evidence" value="ECO:0007669"/>
    <property type="project" value="UniProtKB-KW"/>
</dbReference>
<keyword evidence="4" id="KW-1185">Reference proteome</keyword>
<comment type="similarity">
    <text evidence="1">Belongs to the LDH2/MDH2 oxidoreductase family.</text>
</comment>